<name>A0A1E1LDN5_9HELO</name>
<organism evidence="2 3">
    <name type="scientific">Rhynchosporium graminicola</name>
    <dbReference type="NCBI Taxonomy" id="2792576"/>
    <lineage>
        <taxon>Eukaryota</taxon>
        <taxon>Fungi</taxon>
        <taxon>Dikarya</taxon>
        <taxon>Ascomycota</taxon>
        <taxon>Pezizomycotina</taxon>
        <taxon>Leotiomycetes</taxon>
        <taxon>Helotiales</taxon>
        <taxon>Ploettnerulaceae</taxon>
        <taxon>Rhynchosporium</taxon>
    </lineage>
</organism>
<dbReference type="InterPro" id="IPR050312">
    <property type="entry name" value="IolE/XylAMocC-like"/>
</dbReference>
<dbReference type="PANTHER" id="PTHR12110">
    <property type="entry name" value="HYDROXYPYRUVATE ISOMERASE"/>
    <property type="match status" value="1"/>
</dbReference>
<evidence type="ECO:0000313" key="2">
    <source>
        <dbReference type="EMBL" id="CZT08504.1"/>
    </source>
</evidence>
<sequence>MTISRASLRDIPLSFASVSVGKSTSPLESKLSAISRSRFQAIELGFPDLLSFASSFHKKDIAEDDYDSLCSAGEEVKKLCEKYNLGIMMLQPFANFEGWEKNSKEREDALSRAKGWIRIMQAVGTDMLQVGSSDSPNMSTSKTDLAADLAALADFLAPHSFRLAYENWCWATVAPTWQDVWSIVQLADRPNIGLCLDTFQTAAGEYGDPTTNSGLISHLGPLQKLALSYAYSSSLLTKTVPAEKIYVLQISDVYRPPVPFEDKTIDGLRPRGRWSHDFRPCLYQGGFLTKQCVEFAKAVLGTGARCWFSVEVFDGGEKGDGKGGMGCEDEESMRGFCEGALGSVKRLLDECADTA</sequence>
<dbReference type="STRING" id="914237.A0A1E1LDN5"/>
<dbReference type="Gene3D" id="3.20.20.150">
    <property type="entry name" value="Divalent-metal-dependent TIM barrel enzymes"/>
    <property type="match status" value="1"/>
</dbReference>
<dbReference type="Proteomes" id="UP000178129">
    <property type="component" value="Unassembled WGS sequence"/>
</dbReference>
<keyword evidence="3" id="KW-1185">Reference proteome</keyword>
<reference evidence="3" key="1">
    <citation type="submission" date="2016-03" db="EMBL/GenBank/DDBJ databases">
        <authorList>
            <person name="Ploux O."/>
        </authorList>
    </citation>
    <scope>NUCLEOTIDE SEQUENCE [LARGE SCALE GENOMIC DNA]</scope>
    <source>
        <strain evidence="3">UK7</strain>
    </source>
</reference>
<proteinExistence type="predicted"/>
<protein>
    <submittedName>
        <fullName evidence="2">Probable 3-dehydroshikimate dehydratase</fullName>
    </submittedName>
</protein>
<dbReference type="Pfam" id="PF01261">
    <property type="entry name" value="AP_endonuc_2"/>
    <property type="match status" value="1"/>
</dbReference>
<comment type="caution">
    <text evidence="2">The sequence shown here is derived from an EMBL/GenBank/DDBJ whole genome shotgun (WGS) entry which is preliminary data.</text>
</comment>
<dbReference type="PANTHER" id="PTHR12110:SF56">
    <property type="entry name" value="DEHYDRATASE, PUTATIVE (AFU_ORTHOLOGUE AFUA_6G08740)-RELATED"/>
    <property type="match status" value="1"/>
</dbReference>
<accession>A0A1E1LDN5</accession>
<dbReference type="InterPro" id="IPR036237">
    <property type="entry name" value="Xyl_isomerase-like_sf"/>
</dbReference>
<dbReference type="SUPFAM" id="SSF51658">
    <property type="entry name" value="Xylose isomerase-like"/>
    <property type="match status" value="1"/>
</dbReference>
<evidence type="ECO:0000313" key="3">
    <source>
        <dbReference type="Proteomes" id="UP000178129"/>
    </source>
</evidence>
<dbReference type="InterPro" id="IPR013022">
    <property type="entry name" value="Xyl_isomerase-like_TIM-brl"/>
</dbReference>
<dbReference type="AlphaFoldDB" id="A0A1E1LDN5"/>
<dbReference type="EMBL" id="FJUW01000046">
    <property type="protein sequence ID" value="CZT08504.1"/>
    <property type="molecule type" value="Genomic_DNA"/>
</dbReference>
<gene>
    <name evidence="2" type="ORF">RCO7_08179</name>
</gene>
<feature type="domain" description="Xylose isomerase-like TIM barrel" evidence="1">
    <location>
        <begin position="39"/>
        <end position="316"/>
    </location>
</feature>
<dbReference type="InParanoid" id="A0A1E1LDN5"/>
<evidence type="ECO:0000259" key="1">
    <source>
        <dbReference type="Pfam" id="PF01261"/>
    </source>
</evidence>